<dbReference type="InterPro" id="IPR007991">
    <property type="entry name" value="RNA_pol_I_trans_ini_fac_RRN3"/>
</dbReference>
<name>A0A7S1EQ90_9RHOD</name>
<dbReference type="GO" id="GO:0001181">
    <property type="term" value="F:RNA polymerase I general transcription initiation factor activity"/>
    <property type="evidence" value="ECO:0007669"/>
    <property type="project" value="InterPro"/>
</dbReference>
<evidence type="ECO:0008006" key="3">
    <source>
        <dbReference type="Google" id="ProtNLM"/>
    </source>
</evidence>
<gene>
    <name evidence="2" type="ORF">TOLI1172_LOCUS1125</name>
</gene>
<dbReference type="GO" id="GO:0006361">
    <property type="term" value="P:transcription initiation at RNA polymerase I promoter"/>
    <property type="evidence" value="ECO:0007669"/>
    <property type="project" value="InterPro"/>
</dbReference>
<dbReference type="PANTHER" id="PTHR12790:SF0">
    <property type="entry name" value="RNA POLYMERASE I-SPECIFIC TRANSCRIPTION INITIATION FACTOR RRN3-RELATED"/>
    <property type="match status" value="1"/>
</dbReference>
<evidence type="ECO:0000256" key="1">
    <source>
        <dbReference type="ARBA" id="ARBA00010098"/>
    </source>
</evidence>
<dbReference type="PANTHER" id="PTHR12790">
    <property type="entry name" value="TRANSCRIPTION INITIATION FACTOR IA RRN3"/>
    <property type="match status" value="1"/>
</dbReference>
<sequence length="555" mass="62897">MGAAMNDVSNSPETLRQQVLQSILSLSPSDSAPDCTQLILLMKSNQTAQIHRCFDILSASAAYLALSSHQLQDIISIALTFDFIKHHQSNPPLTQAYFNFSQNLALCNAQYVEPVVRTITKSFLSISIHSHIGTHAVSLLHAILTTYPTAVNVFSTAFAAFYPHIRREKSMCLNYSAFLLEFSKVSSNLHIIQCVVSLITSKIAAMDAEINHVKSYRSEQQQQLGVFDIELQIDDESMDTKLDELLALCYAFLERLYFSEQPSDLLVYYNCLYRAFETHIVSMVRPHYSLYVLYFAASLDSQLILDLSERLRSAFNDRSSPSFIRSNCAIFSTSIITQSRFLSSHQIMNWITSMISWLHLYLDSTRDPSIDSDVHALFYTAFQCIMLVITTKTSDLFHNELAIDTIRSLRMASLIRSPLNPLRMVSSNDLVSRFSEVLNRYEILDCFDVLARNAYVTIASQTSRGSKNQVAFHYPFSCYFLPQSQHFIHKYFNVLLRTGGANGGDEHNVEEETHEFSEHELPESGVVVAGDNRERAYEDKVTLCATSWDEPCPVD</sequence>
<proteinExistence type="inferred from homology"/>
<protein>
    <recommendedName>
        <fullName evidence="3">RNA polymerase I-specific transcription initiation factor RRN3</fullName>
    </recommendedName>
</protein>
<reference evidence="2" key="1">
    <citation type="submission" date="2021-01" db="EMBL/GenBank/DDBJ databases">
        <authorList>
            <person name="Corre E."/>
            <person name="Pelletier E."/>
            <person name="Niang G."/>
            <person name="Scheremetjew M."/>
            <person name="Finn R."/>
            <person name="Kale V."/>
            <person name="Holt S."/>
            <person name="Cochrane G."/>
            <person name="Meng A."/>
            <person name="Brown T."/>
            <person name="Cohen L."/>
        </authorList>
    </citation>
    <scope>NUCLEOTIDE SEQUENCE</scope>
    <source>
        <strain evidence="2">CCMP3278</strain>
    </source>
</reference>
<dbReference type="AlphaFoldDB" id="A0A7S1EQ90"/>
<comment type="similarity">
    <text evidence="1">Belongs to the RRN3 family.</text>
</comment>
<dbReference type="EMBL" id="HBFP01001545">
    <property type="protein sequence ID" value="CAD8816737.1"/>
    <property type="molecule type" value="Transcribed_RNA"/>
</dbReference>
<dbReference type="GO" id="GO:0001042">
    <property type="term" value="F:RNA polymerase I core binding"/>
    <property type="evidence" value="ECO:0007669"/>
    <property type="project" value="TreeGrafter"/>
</dbReference>
<dbReference type="GO" id="GO:0005634">
    <property type="term" value="C:nucleus"/>
    <property type="evidence" value="ECO:0007669"/>
    <property type="project" value="TreeGrafter"/>
</dbReference>
<dbReference type="Pfam" id="PF05327">
    <property type="entry name" value="RRN3"/>
    <property type="match status" value="2"/>
</dbReference>
<evidence type="ECO:0000313" key="2">
    <source>
        <dbReference type="EMBL" id="CAD8816737.1"/>
    </source>
</evidence>
<organism evidence="2">
    <name type="scientific">Timspurckia oligopyrenoides</name>
    <dbReference type="NCBI Taxonomy" id="708627"/>
    <lineage>
        <taxon>Eukaryota</taxon>
        <taxon>Rhodophyta</taxon>
        <taxon>Bangiophyceae</taxon>
        <taxon>Porphyridiales</taxon>
        <taxon>Porphyridiaceae</taxon>
        <taxon>Timspurckia</taxon>
    </lineage>
</organism>
<accession>A0A7S1EQ90</accession>